<keyword evidence="1" id="KW-0805">Transcription regulation</keyword>
<name>A0ABT4HHC1_MYCIR</name>
<gene>
    <name evidence="6" type="ORF">OY187_16260</name>
</gene>
<accession>A0ABT4HHC1</accession>
<comment type="caution">
    <text evidence="6">The sequence shown here is derived from an EMBL/GenBank/DDBJ whole genome shotgun (WGS) entry which is preliminary data.</text>
</comment>
<evidence type="ECO:0000256" key="4">
    <source>
        <dbReference type="PROSITE-ProRule" id="PRU00335"/>
    </source>
</evidence>
<dbReference type="Gene3D" id="1.10.357.10">
    <property type="entry name" value="Tetracycline Repressor, domain 2"/>
    <property type="match status" value="1"/>
</dbReference>
<dbReference type="InterPro" id="IPR001647">
    <property type="entry name" value="HTH_TetR"/>
</dbReference>
<dbReference type="InterPro" id="IPR050109">
    <property type="entry name" value="HTH-type_TetR-like_transc_reg"/>
</dbReference>
<protein>
    <submittedName>
        <fullName evidence="6">Helix-turn-helix domain containing protein</fullName>
    </submittedName>
</protein>
<keyword evidence="3" id="KW-0804">Transcription</keyword>
<dbReference type="Proteomes" id="UP001084650">
    <property type="component" value="Unassembled WGS sequence"/>
</dbReference>
<evidence type="ECO:0000256" key="3">
    <source>
        <dbReference type="ARBA" id="ARBA00023163"/>
    </source>
</evidence>
<evidence type="ECO:0000256" key="2">
    <source>
        <dbReference type="ARBA" id="ARBA00023125"/>
    </source>
</evidence>
<dbReference type="SUPFAM" id="SSF46689">
    <property type="entry name" value="Homeodomain-like"/>
    <property type="match status" value="1"/>
</dbReference>
<feature type="domain" description="HTH tetR-type" evidence="5">
    <location>
        <begin position="24"/>
        <end position="84"/>
    </location>
</feature>
<dbReference type="PANTHER" id="PTHR30055:SF234">
    <property type="entry name" value="HTH-TYPE TRANSCRIPTIONAL REGULATOR BETI"/>
    <property type="match status" value="1"/>
</dbReference>
<dbReference type="InterPro" id="IPR009057">
    <property type="entry name" value="Homeodomain-like_sf"/>
</dbReference>
<sequence length="224" mass="24207">MEPKIARQTGAVTSRGGRRLRNMQDKRNRIFTAAAELFTERGYEAVTTQQISDRADIAAGTLFRYATSKGDLLLMVYNQQFRTAIDAGKTAASFCDDPADAVFAMAAPIVHAAGRDPGNTVLYQRELLFGPPSVGHRAEGLALVSELERSLAERLSAAITNPDVNRSEVKVAAMRAARSIFAVVHLLVAQPATGAHHGTNPIRELKEQVTQIATGFVATTTSRE</sequence>
<keyword evidence="7" id="KW-1185">Reference proteome</keyword>
<reference evidence="6" key="1">
    <citation type="submission" date="2022-12" db="EMBL/GenBank/DDBJ databases">
        <title>Whole genome sequence of Mycolicibacterium iranicum strain SBH312.</title>
        <authorList>
            <person name="Jani J."/>
            <person name="Arifin Mustapha Z."/>
            <person name="Ahmed K."/>
            <person name="Kai Ling C."/>
        </authorList>
    </citation>
    <scope>NUCLEOTIDE SEQUENCE</scope>
    <source>
        <strain evidence="6">SBH312</strain>
    </source>
</reference>
<evidence type="ECO:0000313" key="7">
    <source>
        <dbReference type="Proteomes" id="UP001084650"/>
    </source>
</evidence>
<evidence type="ECO:0000313" key="6">
    <source>
        <dbReference type="EMBL" id="MCZ0729609.1"/>
    </source>
</evidence>
<dbReference type="PROSITE" id="PS50977">
    <property type="entry name" value="HTH_TETR_2"/>
    <property type="match status" value="1"/>
</dbReference>
<evidence type="ECO:0000256" key="1">
    <source>
        <dbReference type="ARBA" id="ARBA00023015"/>
    </source>
</evidence>
<organism evidence="6 7">
    <name type="scientific">Mycolicibacterium iranicum</name>
    <name type="common">Mycobacterium iranicum</name>
    <dbReference type="NCBI Taxonomy" id="912594"/>
    <lineage>
        <taxon>Bacteria</taxon>
        <taxon>Bacillati</taxon>
        <taxon>Actinomycetota</taxon>
        <taxon>Actinomycetes</taxon>
        <taxon>Mycobacteriales</taxon>
        <taxon>Mycobacteriaceae</taxon>
        <taxon>Mycolicibacterium</taxon>
    </lineage>
</organism>
<keyword evidence="2 4" id="KW-0238">DNA-binding</keyword>
<dbReference type="PRINTS" id="PR00455">
    <property type="entry name" value="HTHTETR"/>
</dbReference>
<proteinExistence type="predicted"/>
<dbReference type="RefSeq" id="WP_051226657.1">
    <property type="nucleotide sequence ID" value="NZ_JAPQYE010000006.1"/>
</dbReference>
<dbReference type="PANTHER" id="PTHR30055">
    <property type="entry name" value="HTH-TYPE TRANSCRIPTIONAL REGULATOR RUTR"/>
    <property type="match status" value="1"/>
</dbReference>
<dbReference type="Pfam" id="PF00440">
    <property type="entry name" value="TetR_N"/>
    <property type="match status" value="1"/>
</dbReference>
<feature type="DNA-binding region" description="H-T-H motif" evidence="4">
    <location>
        <begin position="47"/>
        <end position="66"/>
    </location>
</feature>
<evidence type="ECO:0000259" key="5">
    <source>
        <dbReference type="PROSITE" id="PS50977"/>
    </source>
</evidence>
<dbReference type="EMBL" id="JAPQYE010000006">
    <property type="protein sequence ID" value="MCZ0729609.1"/>
    <property type="molecule type" value="Genomic_DNA"/>
</dbReference>